<gene>
    <name evidence="2" type="ORF">KJI95_05405</name>
</gene>
<dbReference type="PANTHER" id="PTHR21600">
    <property type="entry name" value="MITOCHONDRIAL RNA PSEUDOURIDINE SYNTHASE"/>
    <property type="match status" value="1"/>
</dbReference>
<dbReference type="PANTHER" id="PTHR21600:SF84">
    <property type="entry name" value="PSEUDOURIDINE SYNTHASE RSUA_RLUA-LIKE DOMAIN-CONTAINING PROTEIN"/>
    <property type="match status" value="1"/>
</dbReference>
<dbReference type="RefSeq" id="WP_214506106.1">
    <property type="nucleotide sequence ID" value="NZ_JAHEPS010000001.1"/>
</dbReference>
<comment type="caution">
    <text evidence="2">The sequence shown here is derived from an EMBL/GenBank/DDBJ whole genome shotgun (WGS) entry which is preliminary data.</text>
</comment>
<dbReference type="InterPro" id="IPR050188">
    <property type="entry name" value="RluA_PseudoU_synthase"/>
</dbReference>
<evidence type="ECO:0000259" key="1">
    <source>
        <dbReference type="Pfam" id="PF00849"/>
    </source>
</evidence>
<feature type="domain" description="Pseudouridine synthase RsuA/RluA-like" evidence="1">
    <location>
        <begin position="95"/>
        <end position="248"/>
    </location>
</feature>
<dbReference type="EMBL" id="JAHEPS010000001">
    <property type="protein sequence ID" value="MBT1443961.1"/>
    <property type="molecule type" value="Genomic_DNA"/>
</dbReference>
<sequence>MSHHVAARAAQPSYVVLPREQAFTTVFAFLCHHFARLGEALWRERVLAGKVHWQDGSLIDLDTPYRPTARVYYYREVQAETRVPFKEKILYRTEHMMLVFKPHFLPVTPSGNYVNECLVHRLRLATGIDTVSPAHRLDRETAGVMLMSLVPQTRHLYHNLFLDGGIRKDYHATARLTDELAANWRGEPIHWTVKNRLTPAEPSFLMRVAEGDPNSHSEISLLNVKDGRGLFALSPITGKTHQLRVHMLSLGMPLDNDRFYPKLKPKSDDNFETPLKLVARRLRFTDPVGGEAIDISCDGFDAEFV</sequence>
<dbReference type="Pfam" id="PF00849">
    <property type="entry name" value="PseudoU_synth_2"/>
    <property type="match status" value="1"/>
</dbReference>
<reference evidence="2 3" key="1">
    <citation type="submission" date="2021-05" db="EMBL/GenBank/DDBJ databases">
        <title>Shewanella sp. JM162201.</title>
        <authorList>
            <person name="Xu S."/>
            <person name="Li A."/>
        </authorList>
    </citation>
    <scope>NUCLEOTIDE SEQUENCE [LARGE SCALE GENOMIC DNA]</scope>
    <source>
        <strain evidence="2 3">JM162201</strain>
    </source>
</reference>
<protein>
    <submittedName>
        <fullName evidence="2">Pseudouridine synthase</fullName>
    </submittedName>
</protein>
<dbReference type="Gene3D" id="3.30.2350.10">
    <property type="entry name" value="Pseudouridine synthase"/>
    <property type="match status" value="1"/>
</dbReference>
<dbReference type="SUPFAM" id="SSF55120">
    <property type="entry name" value="Pseudouridine synthase"/>
    <property type="match status" value="1"/>
</dbReference>
<dbReference type="PROSITE" id="PS01129">
    <property type="entry name" value="PSI_RLU"/>
    <property type="match status" value="1"/>
</dbReference>
<dbReference type="InterPro" id="IPR006224">
    <property type="entry name" value="PsdUridine_synth_RluA-like_CS"/>
</dbReference>
<accession>A0ABS5V0G3</accession>
<dbReference type="InterPro" id="IPR020103">
    <property type="entry name" value="PsdUridine_synth_cat_dom_sf"/>
</dbReference>
<dbReference type="InterPro" id="IPR006145">
    <property type="entry name" value="PsdUridine_synth_RsuA/RluA"/>
</dbReference>
<name>A0ABS5V0G3_9GAMM</name>
<evidence type="ECO:0000313" key="3">
    <source>
        <dbReference type="Proteomes" id="UP001195903"/>
    </source>
</evidence>
<keyword evidence="3" id="KW-1185">Reference proteome</keyword>
<proteinExistence type="predicted"/>
<dbReference type="Proteomes" id="UP001195903">
    <property type="component" value="Unassembled WGS sequence"/>
</dbReference>
<organism evidence="2 3">
    <name type="scientific">Shewanella jiangmenensis</name>
    <dbReference type="NCBI Taxonomy" id="2837387"/>
    <lineage>
        <taxon>Bacteria</taxon>
        <taxon>Pseudomonadati</taxon>
        <taxon>Pseudomonadota</taxon>
        <taxon>Gammaproteobacteria</taxon>
        <taxon>Alteromonadales</taxon>
        <taxon>Shewanellaceae</taxon>
        <taxon>Shewanella</taxon>
    </lineage>
</organism>
<evidence type="ECO:0000313" key="2">
    <source>
        <dbReference type="EMBL" id="MBT1443961.1"/>
    </source>
</evidence>